<dbReference type="EMBL" id="RFFG01000087">
    <property type="protein sequence ID" value="RMI38351.1"/>
    <property type="molecule type" value="Genomic_DNA"/>
</dbReference>
<evidence type="ECO:0000256" key="3">
    <source>
        <dbReference type="PROSITE-ProRule" id="PRU01248"/>
    </source>
</evidence>
<dbReference type="GO" id="GO:0006310">
    <property type="term" value="P:DNA recombination"/>
    <property type="evidence" value="ECO:0007669"/>
    <property type="project" value="UniProtKB-KW"/>
</dbReference>
<dbReference type="Gene3D" id="1.10.443.10">
    <property type="entry name" value="Intergrase catalytic core"/>
    <property type="match status" value="1"/>
</dbReference>
<dbReference type="OrthoDB" id="9805859at2"/>
<dbReference type="InterPro" id="IPR010998">
    <property type="entry name" value="Integrase_recombinase_N"/>
</dbReference>
<dbReference type="SUPFAM" id="SSF56349">
    <property type="entry name" value="DNA breaking-rejoining enzymes"/>
    <property type="match status" value="2"/>
</dbReference>
<keyword evidence="2" id="KW-0233">DNA recombination</keyword>
<accession>A0A3M2LLQ3</accession>
<dbReference type="InterPro" id="IPR013762">
    <property type="entry name" value="Integrase-like_cat_sf"/>
</dbReference>
<sequence length="579" mass="63499">MNSPGPAGSRVRSGRSAVPTGSAPATCRPSSASPPPPPPRPSRSRSRVRAGRRDEVAATGSTFKSCGCRGEGGTKLGRKCPKLFRADGRWSPTHGKWNYQLEMPRHADGARRGPLRRSGYSSQADAEAEMNQARELLGIAGEDEATRIQIADLIAATIKETGRLPDPDEVRRKVRTRQDLAVTLTVAQFLAEWLAGRRGLSESSRRSYASHLKLYLVPHLGHLRLDRLGVADVDRMFDAIDELNELIIRARQTGDPDLRVQVKGRRVVGAATKQRIRATLRAALGKAIKQRMIEVNVAALVELPSGKAPKPLVWTPERITRWRRDLDTYTIEVNERRARQRGTAKGVGNKINRVDAYVGAPRPSKVMVWTPALTKCFLERAERHPWHALYYVIAFRGLRRGEGCGLRWSDVDLDAGTATVRSQFIQIGPDIFEGKPKTDAGEATISLDASTVAVLRAHKARQNTMRLAAGDAWHDAGLVFTDGTGQRLRPNEVTDQFERLSMEAGLPPVRLHDLRHGAASFLLAAGHDMKTVQETLRLSSITIAADTYTSLLPQVARKSAEDAAAIILNADAQAALTTI</sequence>
<dbReference type="PANTHER" id="PTHR30349">
    <property type="entry name" value="PHAGE INTEGRASE-RELATED"/>
    <property type="match status" value="1"/>
</dbReference>
<dbReference type="Pfam" id="PF00589">
    <property type="entry name" value="Phage_integrase"/>
    <property type="match status" value="1"/>
</dbReference>
<gene>
    <name evidence="7" type="ORF">EBO15_33125</name>
</gene>
<evidence type="ECO:0000313" key="7">
    <source>
        <dbReference type="EMBL" id="RMI38351.1"/>
    </source>
</evidence>
<dbReference type="GO" id="GO:0015074">
    <property type="term" value="P:DNA integration"/>
    <property type="evidence" value="ECO:0007669"/>
    <property type="project" value="InterPro"/>
</dbReference>
<dbReference type="PROSITE" id="PS51900">
    <property type="entry name" value="CB"/>
    <property type="match status" value="1"/>
</dbReference>
<feature type="domain" description="Core-binding (CB)" evidence="6">
    <location>
        <begin position="180"/>
        <end position="288"/>
    </location>
</feature>
<dbReference type="PANTHER" id="PTHR30349:SF91">
    <property type="entry name" value="INTA PROTEIN"/>
    <property type="match status" value="1"/>
</dbReference>
<name>A0A3M2LLQ3_9ACTN</name>
<dbReference type="GO" id="GO:0003677">
    <property type="term" value="F:DNA binding"/>
    <property type="evidence" value="ECO:0007669"/>
    <property type="project" value="UniProtKB-UniRule"/>
</dbReference>
<evidence type="ECO:0000256" key="1">
    <source>
        <dbReference type="ARBA" id="ARBA00023125"/>
    </source>
</evidence>
<evidence type="ECO:0000256" key="2">
    <source>
        <dbReference type="ARBA" id="ARBA00023172"/>
    </source>
</evidence>
<dbReference type="PROSITE" id="PS51898">
    <property type="entry name" value="TYR_RECOMBINASE"/>
    <property type="match status" value="1"/>
</dbReference>
<dbReference type="CDD" id="cd01189">
    <property type="entry name" value="INT_ICEBs1_C_like"/>
    <property type="match status" value="1"/>
</dbReference>
<evidence type="ECO:0000259" key="6">
    <source>
        <dbReference type="PROSITE" id="PS51900"/>
    </source>
</evidence>
<organism evidence="7 8">
    <name type="scientific">Actinomadura harenae</name>
    <dbReference type="NCBI Taxonomy" id="2483351"/>
    <lineage>
        <taxon>Bacteria</taxon>
        <taxon>Bacillati</taxon>
        <taxon>Actinomycetota</taxon>
        <taxon>Actinomycetes</taxon>
        <taxon>Streptosporangiales</taxon>
        <taxon>Thermomonosporaceae</taxon>
        <taxon>Actinomadura</taxon>
    </lineage>
</organism>
<protein>
    <submittedName>
        <fullName evidence="7">Site-specific integrase</fullName>
    </submittedName>
</protein>
<dbReference type="Gene3D" id="1.10.150.130">
    <property type="match status" value="1"/>
</dbReference>
<evidence type="ECO:0000313" key="8">
    <source>
        <dbReference type="Proteomes" id="UP000282674"/>
    </source>
</evidence>
<evidence type="ECO:0000256" key="4">
    <source>
        <dbReference type="SAM" id="MobiDB-lite"/>
    </source>
</evidence>
<feature type="domain" description="Tyr recombinase" evidence="5">
    <location>
        <begin position="364"/>
        <end position="561"/>
    </location>
</feature>
<keyword evidence="8" id="KW-1185">Reference proteome</keyword>
<feature type="compositionally biased region" description="Low complexity" evidence="4">
    <location>
        <begin position="22"/>
        <end position="31"/>
    </location>
</feature>
<feature type="region of interest" description="Disordered" evidence="4">
    <location>
        <begin position="1"/>
        <end position="71"/>
    </location>
</feature>
<keyword evidence="1 3" id="KW-0238">DNA-binding</keyword>
<dbReference type="InterPro" id="IPR002104">
    <property type="entry name" value="Integrase_catalytic"/>
</dbReference>
<comment type="caution">
    <text evidence="7">The sequence shown here is derived from an EMBL/GenBank/DDBJ whole genome shotgun (WGS) entry which is preliminary data.</text>
</comment>
<dbReference type="Proteomes" id="UP000282674">
    <property type="component" value="Unassembled WGS sequence"/>
</dbReference>
<proteinExistence type="predicted"/>
<dbReference type="AlphaFoldDB" id="A0A3M2LLQ3"/>
<dbReference type="InterPro" id="IPR050090">
    <property type="entry name" value="Tyrosine_recombinase_XerCD"/>
</dbReference>
<dbReference type="InterPro" id="IPR011010">
    <property type="entry name" value="DNA_brk_join_enz"/>
</dbReference>
<feature type="compositionally biased region" description="Pro residues" evidence="4">
    <location>
        <begin position="32"/>
        <end position="41"/>
    </location>
</feature>
<reference evidence="7 8" key="1">
    <citation type="submission" date="2018-10" db="EMBL/GenBank/DDBJ databases">
        <title>Isolation from soil.</title>
        <authorList>
            <person name="Hu J."/>
        </authorList>
    </citation>
    <scope>NUCLEOTIDE SEQUENCE [LARGE SCALE GENOMIC DNA]</scope>
    <source>
        <strain evidence="7 8">NEAU-Ht49</strain>
    </source>
</reference>
<evidence type="ECO:0000259" key="5">
    <source>
        <dbReference type="PROSITE" id="PS51898"/>
    </source>
</evidence>
<dbReference type="InterPro" id="IPR044068">
    <property type="entry name" value="CB"/>
</dbReference>